<keyword evidence="2" id="KW-0812">Transmembrane</keyword>
<keyword evidence="4" id="KW-1185">Reference proteome</keyword>
<accession>A0A220UJ89</accession>
<proteinExistence type="predicted"/>
<reference evidence="3 4" key="1">
    <citation type="submission" date="2017-07" db="EMBL/GenBank/DDBJ databases">
        <title>Phenotypical and genomic characterization of a clinical isolate of Shewanella bicestrii sp. nov. producing an extended-spectrum beta-lactamase and a new oxacillinase variant.</title>
        <authorList>
            <person name="Jousset A.B."/>
            <person name="Bonnin R.A."/>
            <person name="Girlich D."/>
            <person name="Dabos L."/>
            <person name="Potron A."/>
            <person name="Dortet L."/>
            <person name="Glaser P."/>
            <person name="Naas T."/>
        </authorList>
    </citation>
    <scope>NUCLEOTIDE SEQUENCE [LARGE SCALE GENOMIC DNA]</scope>
    <source>
        <strain evidence="3 4">JAB-1</strain>
    </source>
</reference>
<organism evidence="3 4">
    <name type="scientific">Shewanella bicestrii</name>
    <dbReference type="NCBI Taxonomy" id="2018305"/>
    <lineage>
        <taxon>Bacteria</taxon>
        <taxon>Pseudomonadati</taxon>
        <taxon>Pseudomonadota</taxon>
        <taxon>Gammaproteobacteria</taxon>
        <taxon>Alteromonadales</taxon>
        <taxon>Shewanellaceae</taxon>
        <taxon>Shewanella</taxon>
    </lineage>
</organism>
<dbReference type="EMBL" id="CP022358">
    <property type="protein sequence ID" value="ASK67763.1"/>
    <property type="molecule type" value="Genomic_DNA"/>
</dbReference>
<evidence type="ECO:0008006" key="5">
    <source>
        <dbReference type="Google" id="ProtNLM"/>
    </source>
</evidence>
<keyword evidence="1" id="KW-0175">Coiled coil</keyword>
<evidence type="ECO:0000256" key="2">
    <source>
        <dbReference type="SAM" id="Phobius"/>
    </source>
</evidence>
<dbReference type="Proteomes" id="UP000198367">
    <property type="component" value="Chromosome"/>
</dbReference>
<dbReference type="PANTHER" id="PTHR30386:SF28">
    <property type="entry name" value="EXPORTED PROTEIN"/>
    <property type="match status" value="1"/>
</dbReference>
<evidence type="ECO:0000313" key="3">
    <source>
        <dbReference type="EMBL" id="ASK67763.1"/>
    </source>
</evidence>
<dbReference type="AlphaFoldDB" id="A0A220UJ89"/>
<gene>
    <name evidence="3" type="ORF">CF168_02235</name>
</gene>
<dbReference type="InterPro" id="IPR050739">
    <property type="entry name" value="MFP"/>
</dbReference>
<sequence>MKINYQPSDKAQRPTDDNGIGVKYAAAKRGGFKGRWYLLLALVITPVAVVGWILLRPHLFILASGIVTTEPLEVRAPSAGDVAEILVKRGDVLTRGANLLTLVDAQLDAQISELEKQLAQLQQDNLSLNAEILTQLQQRIDVAAEGVTRQNGLLDSFERYQRKGVVPTADMAAVLQAHTASKMALEQAKVDLMQARQGQKTELLAGSIAQSKYNVELQLARLKAQESQLHIKALNPTRVVDVLVQAGEHIVEDRPLVLLSGREAAVIFAYLEPKYLEYTAIGQKATIKLPNGTRLRGEISEPTELVGRLPKQLSGPFDGEKPVLKITLKPEVPLPTSIEGVPVEVSFDYLW</sequence>
<keyword evidence="2" id="KW-1133">Transmembrane helix</keyword>
<dbReference type="KEGG" id="sbj:CF168_02235"/>
<evidence type="ECO:0000256" key="1">
    <source>
        <dbReference type="SAM" id="Coils"/>
    </source>
</evidence>
<dbReference type="PANTHER" id="PTHR30386">
    <property type="entry name" value="MEMBRANE FUSION SUBUNIT OF EMRAB-TOLC MULTIDRUG EFFLUX PUMP"/>
    <property type="match status" value="1"/>
</dbReference>
<feature type="coiled-coil region" evidence="1">
    <location>
        <begin position="104"/>
        <end position="131"/>
    </location>
</feature>
<name>A0A220UJ89_9GAMM</name>
<evidence type="ECO:0000313" key="4">
    <source>
        <dbReference type="Proteomes" id="UP000198367"/>
    </source>
</evidence>
<dbReference type="RefSeq" id="WP_089066816.1">
    <property type="nucleotide sequence ID" value="NZ_CP022358.1"/>
</dbReference>
<feature type="transmembrane region" description="Helical" evidence="2">
    <location>
        <begin position="36"/>
        <end position="55"/>
    </location>
</feature>
<keyword evidence="2" id="KW-0472">Membrane</keyword>
<protein>
    <recommendedName>
        <fullName evidence="5">Hemolysin D</fullName>
    </recommendedName>
</protein>